<dbReference type="Pfam" id="PF13370">
    <property type="entry name" value="Fer4_13"/>
    <property type="match status" value="1"/>
</dbReference>
<evidence type="ECO:0000313" key="2">
    <source>
        <dbReference type="Proteomes" id="UP000198406"/>
    </source>
</evidence>
<proteinExistence type="predicted"/>
<dbReference type="SUPFAM" id="SSF54862">
    <property type="entry name" value="4Fe-4S ferredoxins"/>
    <property type="match status" value="1"/>
</dbReference>
<sequence length="385" mass="43730">MPDNRPRRPAISLHLKTRRLLASSKWVILTSFPLFADAWQTISKPTIFVRGRALQSSEWKGDYIAPNGWQSSLDGPTVDWQDTLKQKEDGSFWSSFEPSTDGENQLASTPSQYLTEDLAAEAWLDTLASISAEEVQFNMKEADRANTARQMEEWGFDKEIIAAALDISTDTSLEQEEVQGMSVYRQESYLEDVDLATVESHTRVEIDEETGEPVRLQMVYVDEHTCIGCTNCAMIAQSTFYMNPEHGRARVFQQWGDDDETIQIAIETCPVDCIHYVPYEELVKLEIERRDMNINFKARLVSQAENGNSLSHRVGGANRFTAPQKISGNSAPRCNNCPSRGCKNCPMFGVGKNPEYEKREKARKERLARKRLLEQRESAEKKAEL</sequence>
<dbReference type="PANTHER" id="PTHR45295">
    <property type="entry name" value="CHAPERONE PROTEIN DNAJ C76, CHLOROPLASTIC"/>
    <property type="match status" value="1"/>
</dbReference>
<comment type="caution">
    <text evidence="1">The sequence shown here is derived from an EMBL/GenBank/DDBJ whole genome shotgun (WGS) entry which is preliminary data.</text>
</comment>
<gene>
    <name evidence="1" type="ORF">FisN_13Hh194</name>
</gene>
<organism evidence="1 2">
    <name type="scientific">Fistulifera solaris</name>
    <name type="common">Oleaginous diatom</name>
    <dbReference type="NCBI Taxonomy" id="1519565"/>
    <lineage>
        <taxon>Eukaryota</taxon>
        <taxon>Sar</taxon>
        <taxon>Stramenopiles</taxon>
        <taxon>Ochrophyta</taxon>
        <taxon>Bacillariophyta</taxon>
        <taxon>Bacillariophyceae</taxon>
        <taxon>Bacillariophycidae</taxon>
        <taxon>Naviculales</taxon>
        <taxon>Naviculaceae</taxon>
        <taxon>Fistulifera</taxon>
    </lineage>
</organism>
<accession>A0A1Z5KN50</accession>
<dbReference type="Gene3D" id="3.30.70.20">
    <property type="match status" value="1"/>
</dbReference>
<reference evidence="1 2" key="1">
    <citation type="journal article" date="2015" name="Plant Cell">
        <title>Oil accumulation by the oleaginous diatom Fistulifera solaris as revealed by the genome and transcriptome.</title>
        <authorList>
            <person name="Tanaka T."/>
            <person name="Maeda Y."/>
            <person name="Veluchamy A."/>
            <person name="Tanaka M."/>
            <person name="Abida H."/>
            <person name="Marechal E."/>
            <person name="Bowler C."/>
            <person name="Muto M."/>
            <person name="Sunaga Y."/>
            <person name="Tanaka M."/>
            <person name="Yoshino T."/>
            <person name="Taniguchi T."/>
            <person name="Fukuda Y."/>
            <person name="Nemoto M."/>
            <person name="Matsumoto M."/>
            <person name="Wong P.S."/>
            <person name="Aburatani S."/>
            <person name="Fujibuchi W."/>
        </authorList>
    </citation>
    <scope>NUCLEOTIDE SEQUENCE [LARGE SCALE GENOMIC DNA]</scope>
    <source>
        <strain evidence="1 2">JPCC DA0580</strain>
    </source>
</reference>
<dbReference type="OrthoDB" id="376357at2759"/>
<keyword evidence="2" id="KW-1185">Reference proteome</keyword>
<dbReference type="InParanoid" id="A0A1Z5KN50"/>
<name>A0A1Z5KN50_FISSO</name>
<protein>
    <submittedName>
        <fullName evidence="1">Ferredoxin</fullName>
    </submittedName>
</protein>
<evidence type="ECO:0000313" key="1">
    <source>
        <dbReference type="EMBL" id="GAX27709.1"/>
    </source>
</evidence>
<dbReference type="PANTHER" id="PTHR45295:SF1">
    <property type="entry name" value="CHAPERONE PROTEIN DNAJ C76, CHLOROPLASTIC"/>
    <property type="match status" value="1"/>
</dbReference>
<dbReference type="EMBL" id="BDSP01000259">
    <property type="protein sequence ID" value="GAX27709.1"/>
    <property type="molecule type" value="Genomic_DNA"/>
</dbReference>
<dbReference type="Proteomes" id="UP000198406">
    <property type="component" value="Unassembled WGS sequence"/>
</dbReference>
<dbReference type="AlphaFoldDB" id="A0A1Z5KN50"/>